<dbReference type="AlphaFoldDB" id="A0A5B7DJJ0"/>
<name>A0A5B7DJJ0_PORTR</name>
<dbReference type="Proteomes" id="UP000324222">
    <property type="component" value="Unassembled WGS sequence"/>
</dbReference>
<evidence type="ECO:0000313" key="2">
    <source>
        <dbReference type="Proteomes" id="UP000324222"/>
    </source>
</evidence>
<keyword evidence="2" id="KW-1185">Reference proteome</keyword>
<protein>
    <submittedName>
        <fullName evidence="1">Uncharacterized protein</fullName>
    </submittedName>
</protein>
<reference evidence="1 2" key="1">
    <citation type="submission" date="2019-05" db="EMBL/GenBank/DDBJ databases">
        <title>Another draft genome of Portunus trituberculatus and its Hox gene families provides insights of decapod evolution.</title>
        <authorList>
            <person name="Jeong J.-H."/>
            <person name="Song I."/>
            <person name="Kim S."/>
            <person name="Choi T."/>
            <person name="Kim D."/>
            <person name="Ryu S."/>
            <person name="Kim W."/>
        </authorList>
    </citation>
    <scope>NUCLEOTIDE SEQUENCE [LARGE SCALE GENOMIC DNA]</scope>
    <source>
        <tissue evidence="1">Muscle</tissue>
    </source>
</reference>
<sequence length="95" mass="10682">MTSCTFHILHNTHQILLSSFTGSLDFSKNSLATLPDRRAVRSGCMERNCSVPAMLSGQREATTLWPVKSSKLPLAELQRRVFWLASFQKDDSRIG</sequence>
<organism evidence="1 2">
    <name type="scientific">Portunus trituberculatus</name>
    <name type="common">Swimming crab</name>
    <name type="synonym">Neptunus trituberculatus</name>
    <dbReference type="NCBI Taxonomy" id="210409"/>
    <lineage>
        <taxon>Eukaryota</taxon>
        <taxon>Metazoa</taxon>
        <taxon>Ecdysozoa</taxon>
        <taxon>Arthropoda</taxon>
        <taxon>Crustacea</taxon>
        <taxon>Multicrustacea</taxon>
        <taxon>Malacostraca</taxon>
        <taxon>Eumalacostraca</taxon>
        <taxon>Eucarida</taxon>
        <taxon>Decapoda</taxon>
        <taxon>Pleocyemata</taxon>
        <taxon>Brachyura</taxon>
        <taxon>Eubrachyura</taxon>
        <taxon>Portunoidea</taxon>
        <taxon>Portunidae</taxon>
        <taxon>Portuninae</taxon>
        <taxon>Portunus</taxon>
    </lineage>
</organism>
<comment type="caution">
    <text evidence="1">The sequence shown here is derived from an EMBL/GenBank/DDBJ whole genome shotgun (WGS) entry which is preliminary data.</text>
</comment>
<evidence type="ECO:0000313" key="1">
    <source>
        <dbReference type="EMBL" id="MPC21324.1"/>
    </source>
</evidence>
<proteinExistence type="predicted"/>
<dbReference type="EMBL" id="VSRR010000965">
    <property type="protein sequence ID" value="MPC21324.1"/>
    <property type="molecule type" value="Genomic_DNA"/>
</dbReference>
<gene>
    <name evidence="1" type="ORF">E2C01_014307</name>
</gene>
<accession>A0A5B7DJJ0</accession>